<feature type="domain" description="DUF4136" evidence="2">
    <location>
        <begin position="22"/>
        <end position="172"/>
    </location>
</feature>
<comment type="caution">
    <text evidence="3">The sequence shown here is derived from an EMBL/GenBank/DDBJ whole genome shotgun (WGS) entry which is preliminary data.</text>
</comment>
<dbReference type="InterPro" id="IPR025411">
    <property type="entry name" value="DUF4136"/>
</dbReference>
<keyword evidence="1" id="KW-0732">Signal</keyword>
<evidence type="ECO:0000313" key="4">
    <source>
        <dbReference type="Proteomes" id="UP001431217"/>
    </source>
</evidence>
<evidence type="ECO:0000259" key="2">
    <source>
        <dbReference type="Pfam" id="PF13590"/>
    </source>
</evidence>
<sequence length="178" mass="18414">MKALATAVLAMVLSACASTPTVHTDADPSANFSSYRTYSWAAKPTGGSPLVQQRIVDGIDARLRAKGWTLSPSGGDVAVAAHVATSQKQTLDTFYNGTAMGGWGWRGGMAMGSSTTTVHTYDVGTLIVDMFDAKTQQAVWRGTASSTVPDSPEKVNAAVEAGLDKLFAAFPPGTAASP</sequence>
<organism evidence="3 4">
    <name type="scientific">Luteimonas galliterrae</name>
    <dbReference type="NCBI Taxonomy" id="2940486"/>
    <lineage>
        <taxon>Bacteria</taxon>
        <taxon>Pseudomonadati</taxon>
        <taxon>Pseudomonadota</taxon>
        <taxon>Gammaproteobacteria</taxon>
        <taxon>Lysobacterales</taxon>
        <taxon>Lysobacteraceae</taxon>
        <taxon>Luteimonas</taxon>
    </lineage>
</organism>
<feature type="chain" id="PRO_5046231137" evidence="1">
    <location>
        <begin position="18"/>
        <end position="178"/>
    </location>
</feature>
<protein>
    <submittedName>
        <fullName evidence="3">DUF4136 domain-containing protein</fullName>
    </submittedName>
</protein>
<feature type="signal peptide" evidence="1">
    <location>
        <begin position="1"/>
        <end position="17"/>
    </location>
</feature>
<proteinExistence type="predicted"/>
<evidence type="ECO:0000313" key="3">
    <source>
        <dbReference type="EMBL" id="MCL1633961.1"/>
    </source>
</evidence>
<keyword evidence="4" id="KW-1185">Reference proteome</keyword>
<dbReference type="PROSITE" id="PS51257">
    <property type="entry name" value="PROKAR_LIPOPROTEIN"/>
    <property type="match status" value="1"/>
</dbReference>
<gene>
    <name evidence="3" type="ORF">M2650_04800</name>
</gene>
<dbReference type="RefSeq" id="WP_249471898.1">
    <property type="nucleotide sequence ID" value="NZ_JAMBEP010000001.1"/>
</dbReference>
<dbReference type="Pfam" id="PF13590">
    <property type="entry name" value="DUF4136"/>
    <property type="match status" value="1"/>
</dbReference>
<name>A0ABT0MGG3_9GAMM</name>
<dbReference type="EMBL" id="JAMBEP010000001">
    <property type="protein sequence ID" value="MCL1633961.1"/>
    <property type="molecule type" value="Genomic_DNA"/>
</dbReference>
<reference evidence="3 4" key="1">
    <citation type="submission" date="2022-05" db="EMBL/GenBank/DDBJ databases">
        <title>Luteimonas sp. SX5, whole genome shotgun sequencing project.</title>
        <authorList>
            <person name="Zhao G."/>
            <person name="Shen L."/>
        </authorList>
    </citation>
    <scope>NUCLEOTIDE SEQUENCE [LARGE SCALE GENOMIC DNA]</scope>
    <source>
        <strain evidence="3 4">SX5</strain>
    </source>
</reference>
<accession>A0ABT0MGG3</accession>
<evidence type="ECO:0000256" key="1">
    <source>
        <dbReference type="SAM" id="SignalP"/>
    </source>
</evidence>
<dbReference type="Proteomes" id="UP001431217">
    <property type="component" value="Unassembled WGS sequence"/>
</dbReference>
<dbReference type="Gene3D" id="3.30.160.670">
    <property type="match status" value="1"/>
</dbReference>